<reference evidence="1 2" key="1">
    <citation type="journal article" date="2014" name="Genome Announc.">
        <title>Draft Genome Sequence of the Carrageenan-Degrading Bacterium Cellulophaga sp. Strain KL-A, Isolated from Decaying Marine Algae.</title>
        <authorList>
            <person name="Shan D."/>
            <person name="Ying J."/>
            <person name="Li X."/>
            <person name="Gao Z."/>
            <person name="Wei G."/>
            <person name="Shao Z."/>
        </authorList>
    </citation>
    <scope>NUCLEOTIDE SEQUENCE [LARGE SCALE GENOMIC DNA]</scope>
    <source>
        <strain evidence="1 2">KL-A</strain>
    </source>
</reference>
<evidence type="ECO:0000313" key="2">
    <source>
        <dbReference type="Proteomes" id="UP000019275"/>
    </source>
</evidence>
<sequence length="55" mass="6463">MIKIIEKSLCNTCEHERLCVLTKNKNSIYNCSDYQHGTNEDFDLKKEDKTELVLN</sequence>
<name>A0ABN0RKE8_9FLAO</name>
<organism evidence="1 2">
    <name type="scientific">Cellulophaga geojensis KL-A</name>
    <dbReference type="NCBI Taxonomy" id="1328323"/>
    <lineage>
        <taxon>Bacteria</taxon>
        <taxon>Pseudomonadati</taxon>
        <taxon>Bacteroidota</taxon>
        <taxon>Flavobacteriia</taxon>
        <taxon>Flavobacteriales</taxon>
        <taxon>Flavobacteriaceae</taxon>
        <taxon>Cellulophaga</taxon>
    </lineage>
</organism>
<comment type="caution">
    <text evidence="1">The sequence shown here is derived from an EMBL/GenBank/DDBJ whole genome shotgun (WGS) entry which is preliminary data.</text>
</comment>
<dbReference type="Proteomes" id="UP000019275">
    <property type="component" value="Unassembled WGS sequence"/>
</dbReference>
<accession>A0ABN0RKE8</accession>
<dbReference type="EMBL" id="ARZX01000024">
    <property type="protein sequence ID" value="EWH12016.1"/>
    <property type="molecule type" value="Genomic_DNA"/>
</dbReference>
<evidence type="ECO:0000313" key="1">
    <source>
        <dbReference type="EMBL" id="EWH12016.1"/>
    </source>
</evidence>
<gene>
    <name evidence="1" type="ORF">KLA_14995</name>
</gene>
<protein>
    <submittedName>
        <fullName evidence="1">Uncharacterized protein</fullName>
    </submittedName>
</protein>
<proteinExistence type="predicted"/>
<keyword evidence="2" id="KW-1185">Reference proteome</keyword>